<evidence type="ECO:0000313" key="3">
    <source>
        <dbReference type="Proteomes" id="UP001189429"/>
    </source>
</evidence>
<sequence length="238" mass="25545">MTASEGQILGWQLSSSDNEFPVTVSKIRSSGLVALHNQKHPEAKIMNGDVIVKANSVLWRQNSTAFLEGLAEEFSRASATGGEITFFLRRPVGVRGESEPAETRPFFKEFSAKLPMDSGDGPGWQLSADNATGRVSIAKIRSTGSVHAWNEANPLDEIQVGDVIAKVNNVLWHGDPKVFLNHMNSQIEAARKGQSQKGVTLLLQRPWRLDGSFGGGTGADDGDDVVGGGEDDTTGAEE</sequence>
<accession>A0ABN9X302</accession>
<evidence type="ECO:0000313" key="2">
    <source>
        <dbReference type="EMBL" id="CAK0893057.1"/>
    </source>
</evidence>
<gene>
    <name evidence="2" type="ORF">PCOR1329_LOCUS72528</name>
</gene>
<dbReference type="EMBL" id="CAUYUJ010019704">
    <property type="protein sequence ID" value="CAK0893057.1"/>
    <property type="molecule type" value="Genomic_DNA"/>
</dbReference>
<name>A0ABN9X302_9DINO</name>
<feature type="region of interest" description="Disordered" evidence="1">
    <location>
        <begin position="212"/>
        <end position="238"/>
    </location>
</feature>
<proteinExistence type="predicted"/>
<protein>
    <recommendedName>
        <fullName evidence="4">PDZ domain-containing protein</fullName>
    </recommendedName>
</protein>
<comment type="caution">
    <text evidence="2">The sequence shown here is derived from an EMBL/GenBank/DDBJ whole genome shotgun (WGS) entry which is preliminary data.</text>
</comment>
<organism evidence="2 3">
    <name type="scientific">Prorocentrum cordatum</name>
    <dbReference type="NCBI Taxonomy" id="2364126"/>
    <lineage>
        <taxon>Eukaryota</taxon>
        <taxon>Sar</taxon>
        <taxon>Alveolata</taxon>
        <taxon>Dinophyceae</taxon>
        <taxon>Prorocentrales</taxon>
        <taxon>Prorocentraceae</taxon>
        <taxon>Prorocentrum</taxon>
    </lineage>
</organism>
<reference evidence="2" key="1">
    <citation type="submission" date="2023-10" db="EMBL/GenBank/DDBJ databases">
        <authorList>
            <person name="Chen Y."/>
            <person name="Shah S."/>
            <person name="Dougan E. K."/>
            <person name="Thang M."/>
            <person name="Chan C."/>
        </authorList>
    </citation>
    <scope>NUCLEOTIDE SEQUENCE [LARGE SCALE GENOMIC DNA]</scope>
</reference>
<feature type="compositionally biased region" description="Acidic residues" evidence="1">
    <location>
        <begin position="220"/>
        <end position="238"/>
    </location>
</feature>
<dbReference type="Proteomes" id="UP001189429">
    <property type="component" value="Unassembled WGS sequence"/>
</dbReference>
<evidence type="ECO:0000256" key="1">
    <source>
        <dbReference type="SAM" id="MobiDB-lite"/>
    </source>
</evidence>
<keyword evidence="3" id="KW-1185">Reference proteome</keyword>
<evidence type="ECO:0008006" key="4">
    <source>
        <dbReference type="Google" id="ProtNLM"/>
    </source>
</evidence>